<evidence type="ECO:0000256" key="2">
    <source>
        <dbReference type="ARBA" id="ARBA00035119"/>
    </source>
</evidence>
<dbReference type="VEuPathDB" id="TriTrypDB:Tbg972.10.7470"/>
<proteinExistence type="inferred from homology"/>
<dbReference type="Pfam" id="PF10343">
    <property type="entry name" value="Q_salvage"/>
    <property type="match status" value="1"/>
</dbReference>
<organism evidence="8 9">
    <name type="scientific">Trypanosoma brucei gambiense (strain MHOM/CI/86/DAL972)</name>
    <dbReference type="NCBI Taxonomy" id="679716"/>
    <lineage>
        <taxon>Eukaryota</taxon>
        <taxon>Discoba</taxon>
        <taxon>Euglenozoa</taxon>
        <taxon>Kinetoplastea</taxon>
        <taxon>Metakinetoplastina</taxon>
        <taxon>Trypanosomatida</taxon>
        <taxon>Trypanosomatidae</taxon>
        <taxon>Trypanosoma</taxon>
    </lineage>
</organism>
<comment type="similarity">
    <text evidence="2 6">Belongs to the QNG1 protein family.</text>
</comment>
<keyword evidence="1 6" id="KW-0378">Hydrolase</keyword>
<evidence type="ECO:0000256" key="1">
    <source>
        <dbReference type="ARBA" id="ARBA00022801"/>
    </source>
</evidence>
<gene>
    <name evidence="8" type="ORF">TbgDal_X7470</name>
</gene>
<comment type="catalytic activity">
    <reaction evidence="5 6">
        <text>queuosine 5'-phosphate + H2O = queuine + D-ribose 5-phosphate</text>
        <dbReference type="Rhea" id="RHEA:75387"/>
        <dbReference type="ChEBI" id="CHEBI:15377"/>
        <dbReference type="ChEBI" id="CHEBI:17433"/>
        <dbReference type="ChEBI" id="CHEBI:78346"/>
        <dbReference type="ChEBI" id="CHEBI:194371"/>
    </reaction>
    <physiologicalReaction direction="left-to-right" evidence="5 6">
        <dbReference type="Rhea" id="RHEA:75388"/>
    </physiologicalReaction>
</comment>
<dbReference type="PANTHER" id="PTHR21314:SF0">
    <property type="entry name" value="QUEUOSINE 5'-PHOSPHATE N-GLYCOSYLASE_HYDROLASE"/>
    <property type="match status" value="1"/>
</dbReference>
<dbReference type="InterPro" id="IPR019438">
    <property type="entry name" value="Q_salvage"/>
</dbReference>
<evidence type="ECO:0000256" key="4">
    <source>
        <dbReference type="ARBA" id="ARBA00035393"/>
    </source>
</evidence>
<keyword evidence="7" id="KW-1133">Transmembrane helix</keyword>
<keyword evidence="7" id="KW-0472">Membrane</keyword>
<accession>D0A314</accession>
<sequence length="501" mass="56143">MYKRACCAAFFYFPVVFVCILLFRYTKLFLPLSQSTAFFRINFSPPYCSALEAVAAATSAWALRWQMQPVRTSVRNFIASGFPSKKLRYARLVDVEECASRPQFQKLLQSYLSDFFAKSHENGNTGSSPWFTAVPPSLRNSVEETVNYLGMLVAIDFRHWGEDPPDATPTGSRVENICGFYAELPGGSAETSDSVSYGGKRLIRGSMAMVHLLCRAVEVYHLNWHCPQFLQQFATTEDAMEALERCFLGYREDGHTSMWMPAARERVELLLSLSRSLVEKDTSFFKMLCLSEGYLYHPIFPHLGFVEMLVELHPRYYDVCVLRGEVGGGKDSDQGDEIVIPMLKLAQLTVMAIEEAVSAMDTVAANTPNVTEAPFPFSGAQGVFKDKHHLTVCCDYQLPKALRSLGLVEYDSYLASLVDTGVLLAAGGVEECCIRVAALVASDLLLDYLRSSCACTTGREWSPESTSRVWDAPALDCMLWWIGRHYVDSAVKHHLCRTIMY</sequence>
<dbReference type="GO" id="GO:0016787">
    <property type="term" value="F:hydrolase activity"/>
    <property type="evidence" value="ECO:0007669"/>
    <property type="project" value="UniProtKB-KW"/>
</dbReference>
<evidence type="ECO:0000313" key="9">
    <source>
        <dbReference type="Proteomes" id="UP000002316"/>
    </source>
</evidence>
<name>D0A314_TRYB9</name>
<dbReference type="Proteomes" id="UP000002316">
    <property type="component" value="Chromosome 10"/>
</dbReference>
<evidence type="ECO:0000256" key="6">
    <source>
        <dbReference type="RuleBase" id="RU365002"/>
    </source>
</evidence>
<keyword evidence="7" id="KW-0812">Transmembrane</keyword>
<comment type="function">
    <text evidence="6">Catalyzes the hydrolysis of queuosine 5'-phosphate, releasing the nucleobase queuine (q). Is required for salvage of queuine from exogenous queuosine (Q) that is imported and then converted to queuosine 5'-phosphate intracellularly.</text>
</comment>
<dbReference type="PANTHER" id="PTHR21314">
    <property type="entry name" value="QUEUOSINE 5'-PHOSPHATE N-GLYCOSYLASE_HYDROLASE-RELATED"/>
    <property type="match status" value="1"/>
</dbReference>
<dbReference type="EC" id="3.2.2.-" evidence="6"/>
<evidence type="ECO:0000313" key="8">
    <source>
        <dbReference type="EMBL" id="CBH15658.1"/>
    </source>
</evidence>
<dbReference type="KEGG" id="tbg:TbgDal_X7470"/>
<evidence type="ECO:0000256" key="3">
    <source>
        <dbReference type="ARBA" id="ARBA00035306"/>
    </source>
</evidence>
<dbReference type="GO" id="GO:0006400">
    <property type="term" value="P:tRNA modification"/>
    <property type="evidence" value="ECO:0007669"/>
    <property type="project" value="TreeGrafter"/>
</dbReference>
<reference evidence="9" key="1">
    <citation type="journal article" date="2010" name="PLoS Negl. Trop. Dis.">
        <title>The genome sequence of Trypanosoma brucei gambiense, causative agent of chronic human african trypanosomiasis.</title>
        <authorList>
            <person name="Jackson A.P."/>
            <person name="Sanders M."/>
            <person name="Berry A."/>
            <person name="McQuillan J."/>
            <person name="Aslett M.A."/>
            <person name="Quail M.A."/>
            <person name="Chukualim B."/>
            <person name="Capewell P."/>
            <person name="MacLeod A."/>
            <person name="Melville S.E."/>
            <person name="Gibson W."/>
            <person name="Barry J.D."/>
            <person name="Berriman M."/>
            <person name="Hertz-Fowler C."/>
        </authorList>
    </citation>
    <scope>NUCLEOTIDE SEQUENCE [LARGE SCALE GENOMIC DNA]</scope>
    <source>
        <strain evidence="9">MHOM/CI/86/DAL972</strain>
    </source>
</reference>
<evidence type="ECO:0000256" key="7">
    <source>
        <dbReference type="SAM" id="Phobius"/>
    </source>
</evidence>
<feature type="transmembrane region" description="Helical" evidence="7">
    <location>
        <begin position="7"/>
        <end position="25"/>
    </location>
</feature>
<dbReference type="OrthoDB" id="416777at2759"/>
<dbReference type="GeneID" id="23865853"/>
<evidence type="ECO:0000256" key="5">
    <source>
        <dbReference type="ARBA" id="ARBA00048204"/>
    </source>
</evidence>
<dbReference type="AlphaFoldDB" id="D0A314"/>
<dbReference type="RefSeq" id="XP_011777922.1">
    <property type="nucleotide sequence ID" value="XM_011779620.1"/>
</dbReference>
<protein>
    <recommendedName>
        <fullName evidence="3 6">Queuosine 5'-phosphate N-glycosylase/hydrolase</fullName>
        <ecNumber evidence="6">3.2.2.-</ecNumber>
    </recommendedName>
    <alternativeName>
        <fullName evidence="4 6">Queuosine-nucleotide N-glycosylase/hydrolase</fullName>
    </alternativeName>
</protein>
<dbReference type="EMBL" id="FN554973">
    <property type="protein sequence ID" value="CBH15658.1"/>
    <property type="molecule type" value="Genomic_DNA"/>
</dbReference>